<proteinExistence type="predicted"/>
<name>A0A6J5LE65_9CAUD</name>
<protein>
    <submittedName>
        <fullName evidence="1">Uncharacterized protein</fullName>
    </submittedName>
</protein>
<dbReference type="EMBL" id="LR796247">
    <property type="protein sequence ID" value="CAB4131407.1"/>
    <property type="molecule type" value="Genomic_DNA"/>
</dbReference>
<reference evidence="1" key="1">
    <citation type="submission" date="2020-04" db="EMBL/GenBank/DDBJ databases">
        <authorList>
            <person name="Chiriac C."/>
            <person name="Salcher M."/>
            <person name="Ghai R."/>
            <person name="Kavagutti S V."/>
        </authorList>
    </citation>
    <scope>NUCLEOTIDE SEQUENCE</scope>
</reference>
<accession>A0A6J5LE65</accession>
<organism evidence="1">
    <name type="scientific">uncultured Caudovirales phage</name>
    <dbReference type="NCBI Taxonomy" id="2100421"/>
    <lineage>
        <taxon>Viruses</taxon>
        <taxon>Duplodnaviria</taxon>
        <taxon>Heunggongvirae</taxon>
        <taxon>Uroviricota</taxon>
        <taxon>Caudoviricetes</taxon>
        <taxon>Peduoviridae</taxon>
        <taxon>Maltschvirus</taxon>
        <taxon>Maltschvirus maltsch</taxon>
    </lineage>
</organism>
<evidence type="ECO:0000313" key="1">
    <source>
        <dbReference type="EMBL" id="CAB4131407.1"/>
    </source>
</evidence>
<gene>
    <name evidence="1" type="ORF">UFOVP132_77</name>
</gene>
<sequence>MVIDQSHCGYYRYNNNIYVDRKILLDDMLLYGPDKPAEFIFNDDVFGNLDWTIEPNFSLNDLYRDRAQQLRDSYDYLILSYSGGSDSHEVLNVFLDNNIFIDEIQVVHNYTLTKNMDRAIMMKDSGLSSMLEFEMVAAPMLKVILERSPNTKITLMDSSDFIVSDIQGHKFSFIGIDRFNTNSNYMVMTTPFVRNFFQHHQNNKNLKLEGKKVAFIRGTEKPNLKMYRNQLKFAFTDATMHGVKLIQQGEIGSIYNIENFFWSREAPFIPIKQSHIIKRVLENDAMFYAQFMLNQEKSIRSSEFDNVAISHEQDFQRRYARIIYSHWNDTYFKAPKRIKTSGEFLAVKYLFNDTAYIDAMKELREFYYKKYAAIEDIGLLNKHMASQKYDIGVMDVKWD</sequence>